<accession>A0AAN9LSK8</accession>
<keyword evidence="2" id="KW-1185">Reference proteome</keyword>
<dbReference type="AlphaFoldDB" id="A0AAN9LSK8"/>
<sequence>MVVEVVEMVAVVEVAIMKGTIRRRNSRANQIGVEEDVVEEEDCNSDKCYNCAEGQLQLLYKFTHHSKLSG</sequence>
<reference evidence="1 2" key="1">
    <citation type="submission" date="2024-01" db="EMBL/GenBank/DDBJ databases">
        <title>The genomes of 5 underutilized Papilionoideae crops provide insights into root nodulation and disease resistanc.</title>
        <authorList>
            <person name="Jiang F."/>
        </authorList>
    </citation>
    <scope>NUCLEOTIDE SEQUENCE [LARGE SCALE GENOMIC DNA]</scope>
    <source>
        <strain evidence="1">JINMINGXINNONG_FW02</strain>
        <tissue evidence="1">Leaves</tissue>
    </source>
</reference>
<dbReference type="EMBL" id="JAYMYR010000009">
    <property type="protein sequence ID" value="KAK7341397.1"/>
    <property type="molecule type" value="Genomic_DNA"/>
</dbReference>
<comment type="caution">
    <text evidence="1">The sequence shown here is derived from an EMBL/GenBank/DDBJ whole genome shotgun (WGS) entry which is preliminary data.</text>
</comment>
<evidence type="ECO:0000313" key="1">
    <source>
        <dbReference type="EMBL" id="KAK7341397.1"/>
    </source>
</evidence>
<proteinExistence type="predicted"/>
<dbReference type="Proteomes" id="UP001374584">
    <property type="component" value="Unassembled WGS sequence"/>
</dbReference>
<gene>
    <name evidence="1" type="ORF">VNO80_24326</name>
</gene>
<protein>
    <submittedName>
        <fullName evidence="1">Uncharacterized protein</fullName>
    </submittedName>
</protein>
<organism evidence="1 2">
    <name type="scientific">Phaseolus coccineus</name>
    <name type="common">Scarlet runner bean</name>
    <name type="synonym">Phaseolus multiflorus</name>
    <dbReference type="NCBI Taxonomy" id="3886"/>
    <lineage>
        <taxon>Eukaryota</taxon>
        <taxon>Viridiplantae</taxon>
        <taxon>Streptophyta</taxon>
        <taxon>Embryophyta</taxon>
        <taxon>Tracheophyta</taxon>
        <taxon>Spermatophyta</taxon>
        <taxon>Magnoliopsida</taxon>
        <taxon>eudicotyledons</taxon>
        <taxon>Gunneridae</taxon>
        <taxon>Pentapetalae</taxon>
        <taxon>rosids</taxon>
        <taxon>fabids</taxon>
        <taxon>Fabales</taxon>
        <taxon>Fabaceae</taxon>
        <taxon>Papilionoideae</taxon>
        <taxon>50 kb inversion clade</taxon>
        <taxon>NPAAA clade</taxon>
        <taxon>indigoferoid/millettioid clade</taxon>
        <taxon>Phaseoleae</taxon>
        <taxon>Phaseolus</taxon>
    </lineage>
</organism>
<evidence type="ECO:0000313" key="2">
    <source>
        <dbReference type="Proteomes" id="UP001374584"/>
    </source>
</evidence>
<name>A0AAN9LSK8_PHACN</name>